<dbReference type="GeneID" id="78776404"/>
<evidence type="ECO:0000313" key="3">
    <source>
        <dbReference type="Proteomes" id="UP000483820"/>
    </source>
</evidence>
<dbReference type="CTD" id="78776404"/>
<reference evidence="2 3" key="1">
    <citation type="submission" date="2019-12" db="EMBL/GenBank/DDBJ databases">
        <title>Chromosome-level assembly of the Caenorhabditis remanei genome.</title>
        <authorList>
            <person name="Teterina A.A."/>
            <person name="Willis J.H."/>
            <person name="Phillips P.C."/>
        </authorList>
    </citation>
    <scope>NUCLEOTIDE SEQUENCE [LARGE SCALE GENOMIC DNA]</scope>
    <source>
        <strain evidence="2 3">PX506</strain>
        <tissue evidence="2">Whole organism</tissue>
    </source>
</reference>
<name>A0A6A5G5E5_CAERE</name>
<gene>
    <name evidence="2" type="ORF">GCK72_016795</name>
</gene>
<protein>
    <submittedName>
        <fullName evidence="2">Uncharacterized protein</fullName>
    </submittedName>
</protein>
<feature type="transmembrane region" description="Helical" evidence="1">
    <location>
        <begin position="232"/>
        <end position="251"/>
    </location>
</feature>
<proteinExistence type="predicted"/>
<keyword evidence="1" id="KW-1133">Transmembrane helix</keyword>
<accession>A0A6A5G5E5</accession>
<dbReference type="KEGG" id="crq:GCK72_016795"/>
<comment type="caution">
    <text evidence="2">The sequence shown here is derived from an EMBL/GenBank/DDBJ whole genome shotgun (WGS) entry which is preliminary data.</text>
</comment>
<sequence>MTEYLPDPSSPYELLLEASISEDPSFSLKQLKDSIIRRQQYGEVTIDQIQEHLEMEQWVEMEKRKAEGELRWYKSDKRYSINTKLAFLYACITFGAIGCHLVYNLYLGQELPKKLGAASLAIMIFTPYFAHLAILQIGGRDDWVKPLYNENYNSISVSNLKQRQLELIDCYLNQVLPMKAEIPASRYRHDVLAMIIGGEWTFYAFFHFCNSICDLSYNWSNEKVRKVDSTDIVISGAVFLLLSVWLIYFWHSSKLARRPVKHTKVGVQQCLMMLTSDITVFCV</sequence>
<dbReference type="EMBL" id="WUAV01000005">
    <property type="protein sequence ID" value="KAF1750248.1"/>
    <property type="molecule type" value="Genomic_DNA"/>
</dbReference>
<keyword evidence="1" id="KW-0472">Membrane</keyword>
<organism evidence="2 3">
    <name type="scientific">Caenorhabditis remanei</name>
    <name type="common">Caenorhabditis vulgaris</name>
    <dbReference type="NCBI Taxonomy" id="31234"/>
    <lineage>
        <taxon>Eukaryota</taxon>
        <taxon>Metazoa</taxon>
        <taxon>Ecdysozoa</taxon>
        <taxon>Nematoda</taxon>
        <taxon>Chromadorea</taxon>
        <taxon>Rhabditida</taxon>
        <taxon>Rhabditina</taxon>
        <taxon>Rhabditomorpha</taxon>
        <taxon>Rhabditoidea</taxon>
        <taxon>Rhabditidae</taxon>
        <taxon>Peloderinae</taxon>
        <taxon>Caenorhabditis</taxon>
    </lineage>
</organism>
<evidence type="ECO:0000256" key="1">
    <source>
        <dbReference type="SAM" id="Phobius"/>
    </source>
</evidence>
<evidence type="ECO:0000313" key="2">
    <source>
        <dbReference type="EMBL" id="KAF1750248.1"/>
    </source>
</evidence>
<dbReference type="RefSeq" id="XP_053580608.1">
    <property type="nucleotide sequence ID" value="XM_053731695.1"/>
</dbReference>
<dbReference type="Proteomes" id="UP000483820">
    <property type="component" value="Chromosome V"/>
</dbReference>
<feature type="transmembrane region" description="Helical" evidence="1">
    <location>
        <begin position="115"/>
        <end position="135"/>
    </location>
</feature>
<dbReference type="AlphaFoldDB" id="A0A6A5G5E5"/>
<feature type="transmembrane region" description="Helical" evidence="1">
    <location>
        <begin position="85"/>
        <end position="103"/>
    </location>
</feature>
<keyword evidence="1" id="KW-0812">Transmembrane</keyword>